<accession>A0ABS2D330</accession>
<dbReference type="RefSeq" id="WP_204194054.1">
    <property type="nucleotide sequence ID" value="NZ_JAFEMC010000001.1"/>
</dbReference>
<name>A0ABS2D330_9SPHN</name>
<evidence type="ECO:0000313" key="2">
    <source>
        <dbReference type="Proteomes" id="UP000763641"/>
    </source>
</evidence>
<organism evidence="1 2">
    <name type="scientific">Sphingomonas longa</name>
    <dbReference type="NCBI Taxonomy" id="2778730"/>
    <lineage>
        <taxon>Bacteria</taxon>
        <taxon>Pseudomonadati</taxon>
        <taxon>Pseudomonadota</taxon>
        <taxon>Alphaproteobacteria</taxon>
        <taxon>Sphingomonadales</taxon>
        <taxon>Sphingomonadaceae</taxon>
        <taxon>Sphingomonas</taxon>
    </lineage>
</organism>
<proteinExistence type="predicted"/>
<dbReference type="Proteomes" id="UP000763641">
    <property type="component" value="Unassembled WGS sequence"/>
</dbReference>
<comment type="caution">
    <text evidence="1">The sequence shown here is derived from an EMBL/GenBank/DDBJ whole genome shotgun (WGS) entry which is preliminary data.</text>
</comment>
<protein>
    <submittedName>
        <fullName evidence="1">Uncharacterized protein</fullName>
    </submittedName>
</protein>
<evidence type="ECO:0000313" key="1">
    <source>
        <dbReference type="EMBL" id="MBM6575293.1"/>
    </source>
</evidence>
<keyword evidence="2" id="KW-1185">Reference proteome</keyword>
<gene>
    <name evidence="1" type="ORF">ILT43_02840</name>
</gene>
<dbReference type="EMBL" id="JAFEMC010000001">
    <property type="protein sequence ID" value="MBM6575293.1"/>
    <property type="molecule type" value="Genomic_DNA"/>
</dbReference>
<sequence>MSTRGAGSGSRPNGRQAAILPTGDVRGYFMVEDCEIVHIDDKLADLAGGIQRAEATLRMPTFSIA</sequence>
<reference evidence="1 2" key="1">
    <citation type="submission" date="2020-12" db="EMBL/GenBank/DDBJ databases">
        <title>Sphingomonas sp.</title>
        <authorList>
            <person name="Kim M.K."/>
        </authorList>
    </citation>
    <scope>NUCLEOTIDE SEQUENCE [LARGE SCALE GENOMIC DNA]</scope>
    <source>
        <strain evidence="1 2">BT552</strain>
    </source>
</reference>